<evidence type="ECO:0000256" key="9">
    <source>
        <dbReference type="ARBA" id="ARBA00022884"/>
    </source>
</evidence>
<dbReference type="InterPro" id="IPR001969">
    <property type="entry name" value="Aspartic_peptidase_AS"/>
</dbReference>
<dbReference type="InterPro" id="IPR054465">
    <property type="entry name" value="Integrase_p58-like_C"/>
</dbReference>
<feature type="region of interest" description="Disordered" evidence="13">
    <location>
        <begin position="235"/>
        <end position="256"/>
    </location>
</feature>
<evidence type="ECO:0000256" key="3">
    <source>
        <dbReference type="ARBA" id="ARBA00022679"/>
    </source>
</evidence>
<dbReference type="CDD" id="cd01647">
    <property type="entry name" value="RT_LTR"/>
    <property type="match status" value="1"/>
</dbReference>
<dbReference type="FunFam" id="3.30.420.10:FF:000032">
    <property type="entry name" value="Retrovirus-related Pol polyprotein from transposon 297-like Protein"/>
    <property type="match status" value="1"/>
</dbReference>
<dbReference type="PROSITE" id="PS00141">
    <property type="entry name" value="ASP_PROTEASE"/>
    <property type="match status" value="1"/>
</dbReference>
<dbReference type="PANTHER" id="PTHR37984">
    <property type="entry name" value="PROTEIN CBG26694"/>
    <property type="match status" value="1"/>
</dbReference>
<dbReference type="FunFam" id="3.30.70.270:FF:000020">
    <property type="entry name" value="Transposon Tf2-6 polyprotein-like Protein"/>
    <property type="match status" value="1"/>
</dbReference>
<keyword evidence="7" id="KW-0378">Hydrolase</keyword>
<keyword evidence="17" id="KW-1185">Reference proteome</keyword>
<evidence type="ECO:0000256" key="2">
    <source>
        <dbReference type="ARBA" id="ARBA00022670"/>
    </source>
</evidence>
<sequence>MSNPGKEESSGILETAVRGRTIAVPEQYDGSSDWDEWLEHFEDAAAVNGWSEAEKLRWLPLSLSQKARSTFRQLPHSTRSSYRSCVTSLKERLDPPSNAAVYRAELENRKRRAQESWSDVGRDIRRLVEKAYPTLSDDAKDVIGLDKFLNTLDRPELVLLVKQRNPKNIEEAVCAALEVESFMIRPCPGLLIGATSQTPYNADQAKNGTSADISRLTNCLERMQLRLEDIEQRMQALQPKQRDRRGDYSMETAANGQRPERRTCYCCGRDGGDAITSRKHPYHGSDLMAVAGKIDGCPTNILIDTGSAVTLVQSGMLTEPWRNGNLLAADDTHLTVSGKRWAKLEIGNQVFTHPVVIVENLVQQALLGRDFFRRFGCTLNIADAVLQINEESVRLVEATTARSIVDVIIEEDVTLAPFTECCVMARTTSADNCRGPWLMEQRREGRLPVAIARAVVHPREGCVPVQLLNPSGDRVTIHRGKVVATIEAVDPLPLGRSPQTHAALPTAVEKLLDEVAQRITREELDNLRATTQAEHHINTGDAQPIRLCPRRIPWHFREQMNGLLTDMLNKDIIEPSTSPWTAPVVLVKKKDGNVRFCVDFRKLNLVTKKDSYPLPRIDETIDTLAGAECGYWQVPVAKEDREKTAFCTPKGLYQFKVMPFGLCNAPATFQRVMDLTLTGLKWKKCLVYLDDAVIFGRTFQEHLNNLAEVLQRIRQSGLKLKPAKCRLCAKEILFSGHIVSRDGIRTDPSKTEKVASWPTPASTSEVRTFLGLASYYRRFVKSFASIARPLHRLTEQGRRFSWSNEAEEAFQRLKRALTTAPILAFPRFDIPFIIDTDASETGIGAVLSQKHDPEGERVIAYESRTLSKTERKYSTTRKELLSIRFILRTDHDSLTWLGNFKEPEGQVARWLEHLQEYDMEVVHRRGRQHNNADAMSRRPEVTNDNGDHRTTEMPSAAVGAAAVSLSLKEGTEPLEAPQDENIECPRPCEAMEASAANASGPSGKPTRWVPPKHARLSILKQLHNGIGGGHLGVKKTAEKVKIRYFWPGWYRDVKAWCERCEACARRKTPPIVNKAPMESIVVGNPMEIVAVDILGPVPRSRNGNSYIMVVTDYFTRWVEAYALPNQQAETVARKLVQQFVCRFGTPMKLLSDQGTQFQSRLVTELCKLLAMEEAQDDDWETQIPQVCFAYNASVHETTGYAPFEMMFGRPPRLAVDAAFNTNLGEATATSKYVEELAAHFRNAFAAARKNSAKQQMRQKYYYDQKTGNTYYETHEAVWLYCPASKSRLNRKFATPWTGPFEIVKQVSGLNYRIRSISNPRRTLLVHVNRLKPCKLTSAELCSLRQKDNEDKKQVRRDHQPKTKPRIYRPRLVWAEEEHGRDSTSPQATAAQRSQRKRNPPVRYNDYVLY</sequence>
<keyword evidence="4" id="KW-0548">Nucleotidyltransferase</keyword>
<dbReference type="FunFam" id="1.10.340.70:FF:000001">
    <property type="entry name" value="Retrovirus-related Pol polyprotein from transposon gypsy-like Protein"/>
    <property type="match status" value="1"/>
</dbReference>
<dbReference type="STRING" id="268475.A0A0V1GTF0"/>
<dbReference type="PANTHER" id="PTHR37984:SF5">
    <property type="entry name" value="PROTEIN NYNRIN-LIKE"/>
    <property type="match status" value="1"/>
</dbReference>
<name>A0A0V1GTF0_9BILA</name>
<keyword evidence="5" id="KW-0540">Nuclease</keyword>
<evidence type="ECO:0000256" key="12">
    <source>
        <dbReference type="ARBA" id="ARBA00023268"/>
    </source>
</evidence>
<dbReference type="Gene3D" id="3.30.420.10">
    <property type="entry name" value="Ribonuclease H-like superfamily/Ribonuclease H"/>
    <property type="match status" value="2"/>
</dbReference>
<evidence type="ECO:0000259" key="14">
    <source>
        <dbReference type="PROSITE" id="PS50175"/>
    </source>
</evidence>
<dbReference type="InterPro" id="IPR041577">
    <property type="entry name" value="RT_RNaseH_2"/>
</dbReference>
<gene>
    <name evidence="16" type="primary">TY3B-I</name>
    <name evidence="16" type="ORF">T11_10728</name>
</gene>
<dbReference type="InterPro" id="IPR050951">
    <property type="entry name" value="Retrovirus_Pol_polyprotein"/>
</dbReference>
<evidence type="ECO:0000313" key="17">
    <source>
        <dbReference type="Proteomes" id="UP000055024"/>
    </source>
</evidence>
<dbReference type="FunFam" id="3.30.70.270:FF:000003">
    <property type="entry name" value="Transposon Ty3-G Gag-Pol polyprotein"/>
    <property type="match status" value="1"/>
</dbReference>
<feature type="compositionally biased region" description="Polar residues" evidence="13">
    <location>
        <begin position="1382"/>
        <end position="1392"/>
    </location>
</feature>
<evidence type="ECO:0000256" key="6">
    <source>
        <dbReference type="ARBA" id="ARBA00022759"/>
    </source>
</evidence>
<dbReference type="CDD" id="cd09274">
    <property type="entry name" value="RNase_HI_RT_Ty3"/>
    <property type="match status" value="1"/>
</dbReference>
<dbReference type="InterPro" id="IPR001584">
    <property type="entry name" value="Integrase_cat-core"/>
</dbReference>
<feature type="domain" description="Peptidase A2" evidence="14">
    <location>
        <begin position="299"/>
        <end position="371"/>
    </location>
</feature>
<dbReference type="InterPro" id="IPR001995">
    <property type="entry name" value="Peptidase_A2_cat"/>
</dbReference>
<keyword evidence="10" id="KW-0229">DNA integration</keyword>
<keyword evidence="9" id="KW-0694">RNA-binding</keyword>
<evidence type="ECO:0000256" key="13">
    <source>
        <dbReference type="SAM" id="MobiDB-lite"/>
    </source>
</evidence>
<keyword evidence="8" id="KW-0460">Magnesium</keyword>
<dbReference type="GO" id="GO:0042575">
    <property type="term" value="C:DNA polymerase complex"/>
    <property type="evidence" value="ECO:0007669"/>
    <property type="project" value="UniProtKB-ARBA"/>
</dbReference>
<evidence type="ECO:0000256" key="10">
    <source>
        <dbReference type="ARBA" id="ARBA00022908"/>
    </source>
</evidence>
<evidence type="ECO:0000259" key="15">
    <source>
        <dbReference type="PROSITE" id="PS50994"/>
    </source>
</evidence>
<keyword evidence="6" id="KW-0255">Endonuclease</keyword>
<dbReference type="InterPro" id="IPR036397">
    <property type="entry name" value="RNaseH_sf"/>
</dbReference>
<dbReference type="CDD" id="cd00303">
    <property type="entry name" value="retropepsin_like"/>
    <property type="match status" value="1"/>
</dbReference>
<dbReference type="Pfam" id="PF00665">
    <property type="entry name" value="rve"/>
    <property type="match status" value="1"/>
</dbReference>
<evidence type="ECO:0000313" key="16">
    <source>
        <dbReference type="EMBL" id="KRZ01533.1"/>
    </source>
</evidence>
<feature type="compositionally biased region" description="Basic and acidic residues" evidence="13">
    <location>
        <begin position="1347"/>
        <end position="1360"/>
    </location>
</feature>
<dbReference type="Pfam" id="PF17919">
    <property type="entry name" value="RT_RNaseH_2"/>
    <property type="match status" value="1"/>
</dbReference>
<dbReference type="InterPro" id="IPR021109">
    <property type="entry name" value="Peptidase_aspartic_dom_sf"/>
</dbReference>
<comment type="caution">
    <text evidence="16">The sequence shown here is derived from an EMBL/GenBank/DDBJ whole genome shotgun (WGS) entry which is preliminary data.</text>
</comment>
<dbReference type="InterPro" id="IPR043502">
    <property type="entry name" value="DNA/RNA_pol_sf"/>
</dbReference>
<dbReference type="InterPro" id="IPR000477">
    <property type="entry name" value="RT_dom"/>
</dbReference>
<evidence type="ECO:0000256" key="4">
    <source>
        <dbReference type="ARBA" id="ARBA00022695"/>
    </source>
</evidence>
<dbReference type="Gene3D" id="1.10.340.70">
    <property type="match status" value="1"/>
</dbReference>
<evidence type="ECO:0000256" key="1">
    <source>
        <dbReference type="ARBA" id="ARBA00012493"/>
    </source>
</evidence>
<evidence type="ECO:0000256" key="5">
    <source>
        <dbReference type="ARBA" id="ARBA00022722"/>
    </source>
</evidence>
<keyword evidence="2" id="KW-0645">Protease</keyword>
<dbReference type="GO" id="GO:0015074">
    <property type="term" value="P:DNA integration"/>
    <property type="evidence" value="ECO:0007669"/>
    <property type="project" value="UniProtKB-KW"/>
</dbReference>
<dbReference type="GO" id="GO:0003964">
    <property type="term" value="F:RNA-directed DNA polymerase activity"/>
    <property type="evidence" value="ECO:0007669"/>
    <property type="project" value="UniProtKB-KW"/>
</dbReference>
<dbReference type="FunFam" id="3.10.10.10:FF:000007">
    <property type="entry name" value="Retrovirus-related Pol polyprotein from transposon 17.6-like Protein"/>
    <property type="match status" value="1"/>
</dbReference>
<evidence type="ECO:0000256" key="8">
    <source>
        <dbReference type="ARBA" id="ARBA00022842"/>
    </source>
</evidence>
<accession>A0A0V1GTF0</accession>
<dbReference type="InterPro" id="IPR012337">
    <property type="entry name" value="RNaseH-like_sf"/>
</dbReference>
<evidence type="ECO:0000256" key="11">
    <source>
        <dbReference type="ARBA" id="ARBA00022918"/>
    </source>
</evidence>
<dbReference type="EC" id="2.7.7.49" evidence="1"/>
<dbReference type="SUPFAM" id="SSF53098">
    <property type="entry name" value="Ribonuclease H-like"/>
    <property type="match status" value="1"/>
</dbReference>
<dbReference type="GO" id="GO:0003723">
    <property type="term" value="F:RNA binding"/>
    <property type="evidence" value="ECO:0007669"/>
    <property type="project" value="UniProtKB-KW"/>
</dbReference>
<dbReference type="PROSITE" id="PS50994">
    <property type="entry name" value="INTEGRASE"/>
    <property type="match status" value="1"/>
</dbReference>
<reference evidence="16 17" key="1">
    <citation type="submission" date="2015-01" db="EMBL/GenBank/DDBJ databases">
        <title>Evolution of Trichinella species and genotypes.</title>
        <authorList>
            <person name="Korhonen P.K."/>
            <person name="Edoardo P."/>
            <person name="Giuseppe L.R."/>
            <person name="Gasser R.B."/>
        </authorList>
    </citation>
    <scope>NUCLEOTIDE SEQUENCE [LARGE SCALE GENOMIC DNA]</scope>
    <source>
        <strain evidence="16">ISS1029</strain>
    </source>
</reference>
<dbReference type="Pfam" id="PF17921">
    <property type="entry name" value="Integrase_H2C2"/>
    <property type="match status" value="1"/>
</dbReference>
<dbReference type="SUPFAM" id="SSF56672">
    <property type="entry name" value="DNA/RNA polymerases"/>
    <property type="match status" value="1"/>
</dbReference>
<evidence type="ECO:0000256" key="7">
    <source>
        <dbReference type="ARBA" id="ARBA00022801"/>
    </source>
</evidence>
<dbReference type="Gene3D" id="3.10.10.10">
    <property type="entry name" value="HIV Type 1 Reverse Transcriptase, subunit A, domain 1"/>
    <property type="match status" value="1"/>
</dbReference>
<dbReference type="Pfam" id="PF22938">
    <property type="entry name" value="Integrase_p58_C"/>
    <property type="match status" value="1"/>
</dbReference>
<dbReference type="Gene3D" id="3.10.20.370">
    <property type="match status" value="1"/>
</dbReference>
<dbReference type="EMBL" id="JYDP01000281">
    <property type="protein sequence ID" value="KRZ01533.1"/>
    <property type="molecule type" value="Genomic_DNA"/>
</dbReference>
<dbReference type="Pfam" id="PF00078">
    <property type="entry name" value="RVT_1"/>
    <property type="match status" value="1"/>
</dbReference>
<feature type="domain" description="Integrase catalytic" evidence="15">
    <location>
        <begin position="1081"/>
        <end position="1182"/>
    </location>
</feature>
<dbReference type="GO" id="GO:0004519">
    <property type="term" value="F:endonuclease activity"/>
    <property type="evidence" value="ECO:0007669"/>
    <property type="project" value="UniProtKB-KW"/>
</dbReference>
<proteinExistence type="predicted"/>
<keyword evidence="3" id="KW-0808">Transferase</keyword>
<dbReference type="OrthoDB" id="5868531at2759"/>
<dbReference type="Proteomes" id="UP000055024">
    <property type="component" value="Unassembled WGS sequence"/>
</dbReference>
<dbReference type="SUPFAM" id="SSF50630">
    <property type="entry name" value="Acid proteases"/>
    <property type="match status" value="1"/>
</dbReference>
<dbReference type="InterPro" id="IPR041588">
    <property type="entry name" value="Integrase_H2C2"/>
</dbReference>
<organism evidence="16 17">
    <name type="scientific">Trichinella zimbabwensis</name>
    <dbReference type="NCBI Taxonomy" id="268475"/>
    <lineage>
        <taxon>Eukaryota</taxon>
        <taxon>Metazoa</taxon>
        <taxon>Ecdysozoa</taxon>
        <taxon>Nematoda</taxon>
        <taxon>Enoplea</taxon>
        <taxon>Dorylaimia</taxon>
        <taxon>Trichinellida</taxon>
        <taxon>Trichinellidae</taxon>
        <taxon>Trichinella</taxon>
    </lineage>
</organism>
<dbReference type="GO" id="GO:0004190">
    <property type="term" value="F:aspartic-type endopeptidase activity"/>
    <property type="evidence" value="ECO:0007669"/>
    <property type="project" value="InterPro"/>
</dbReference>
<dbReference type="PROSITE" id="PS50175">
    <property type="entry name" value="ASP_PROT_RETROV"/>
    <property type="match status" value="1"/>
</dbReference>
<dbReference type="Gene3D" id="3.30.70.270">
    <property type="match status" value="2"/>
</dbReference>
<feature type="region of interest" description="Disordered" evidence="13">
    <location>
        <begin position="1347"/>
        <end position="1409"/>
    </location>
</feature>
<keyword evidence="12" id="KW-0511">Multifunctional enzyme</keyword>
<protein>
    <recommendedName>
        <fullName evidence="1">RNA-directed DNA polymerase</fullName>
        <ecNumber evidence="1">2.7.7.49</ecNumber>
    </recommendedName>
</protein>
<dbReference type="Gene3D" id="2.40.70.10">
    <property type="entry name" value="Acid Proteases"/>
    <property type="match status" value="1"/>
</dbReference>
<dbReference type="FunFam" id="3.10.20.370:FF:000001">
    <property type="entry name" value="Retrovirus-related Pol polyprotein from transposon 17.6-like protein"/>
    <property type="match status" value="1"/>
</dbReference>
<dbReference type="InterPro" id="IPR043128">
    <property type="entry name" value="Rev_trsase/Diguanyl_cyclase"/>
</dbReference>
<dbReference type="GO" id="GO:0006508">
    <property type="term" value="P:proteolysis"/>
    <property type="evidence" value="ECO:0007669"/>
    <property type="project" value="UniProtKB-KW"/>
</dbReference>
<keyword evidence="11" id="KW-0695">RNA-directed DNA polymerase</keyword>